<dbReference type="InterPro" id="IPR009597">
    <property type="entry name" value="DUF1206"/>
</dbReference>
<feature type="transmembrane region" description="Helical" evidence="1">
    <location>
        <begin position="150"/>
        <end position="171"/>
    </location>
</feature>
<feature type="transmembrane region" description="Helical" evidence="1">
    <location>
        <begin position="72"/>
        <end position="90"/>
    </location>
</feature>
<dbReference type="Proteomes" id="UP000756387">
    <property type="component" value="Unassembled WGS sequence"/>
</dbReference>
<comment type="caution">
    <text evidence="3">The sequence shown here is derived from an EMBL/GenBank/DDBJ whole genome shotgun (WGS) entry which is preliminary data.</text>
</comment>
<evidence type="ECO:0000256" key="1">
    <source>
        <dbReference type="SAM" id="Phobius"/>
    </source>
</evidence>
<keyword evidence="4" id="KW-1185">Reference proteome</keyword>
<accession>A0ABR9RNF4</accession>
<name>A0ABR9RNF4_9ACTN</name>
<dbReference type="EMBL" id="JADCSA010000001">
    <property type="protein sequence ID" value="MBE7323094.1"/>
    <property type="molecule type" value="Genomic_DNA"/>
</dbReference>
<feature type="domain" description="DUF1206" evidence="2">
    <location>
        <begin position="201"/>
        <end position="268"/>
    </location>
</feature>
<protein>
    <submittedName>
        <fullName evidence="3">DUF1206 domain-containing protein</fullName>
    </submittedName>
</protein>
<organism evidence="3 4">
    <name type="scientific">Nocardioides malaquae</name>
    <dbReference type="NCBI Taxonomy" id="2773426"/>
    <lineage>
        <taxon>Bacteria</taxon>
        <taxon>Bacillati</taxon>
        <taxon>Actinomycetota</taxon>
        <taxon>Actinomycetes</taxon>
        <taxon>Propionibacteriales</taxon>
        <taxon>Nocardioidaceae</taxon>
        <taxon>Nocardioides</taxon>
    </lineage>
</organism>
<feature type="transmembrane region" description="Helical" evidence="1">
    <location>
        <begin position="27"/>
        <end position="48"/>
    </location>
</feature>
<dbReference type="Pfam" id="PF06724">
    <property type="entry name" value="DUF1206"/>
    <property type="match status" value="3"/>
</dbReference>
<keyword evidence="1" id="KW-1133">Transmembrane helix</keyword>
<proteinExistence type="predicted"/>
<keyword evidence="1" id="KW-0472">Membrane</keyword>
<evidence type="ECO:0000313" key="3">
    <source>
        <dbReference type="EMBL" id="MBE7323094.1"/>
    </source>
</evidence>
<feature type="transmembrane region" description="Helical" evidence="1">
    <location>
        <begin position="244"/>
        <end position="265"/>
    </location>
</feature>
<gene>
    <name evidence="3" type="ORF">IEQ44_00325</name>
</gene>
<dbReference type="RefSeq" id="WP_193636436.1">
    <property type="nucleotide sequence ID" value="NZ_JADCSA010000001.1"/>
</dbReference>
<keyword evidence="1" id="KW-0812">Transmembrane</keyword>
<feature type="transmembrane region" description="Helical" evidence="1">
    <location>
        <begin position="111"/>
        <end position="130"/>
    </location>
</feature>
<reference evidence="3 4" key="1">
    <citation type="submission" date="2020-10" db="EMBL/GenBank/DDBJ databases">
        <title>Nocardioides sp. isolated from sludge.</title>
        <authorList>
            <person name="Zhang X."/>
        </authorList>
    </citation>
    <scope>NUCLEOTIDE SEQUENCE [LARGE SCALE GENOMIC DNA]</scope>
    <source>
        <strain evidence="3 4">Y6</strain>
    </source>
</reference>
<feature type="transmembrane region" description="Helical" evidence="1">
    <location>
        <begin position="203"/>
        <end position="224"/>
    </location>
</feature>
<evidence type="ECO:0000259" key="2">
    <source>
        <dbReference type="Pfam" id="PF06724"/>
    </source>
</evidence>
<feature type="domain" description="DUF1206" evidence="2">
    <location>
        <begin position="27"/>
        <end position="94"/>
    </location>
</feature>
<sequence>MNDVVSSLRSRGGQAHRSAWMDHLARAGLVAYGVVHLLIAWVALQLAFGGSRREASSKGAFAELASQPFGEVALWAVAVGLVFLVLWRLVEAVAGHTEEDEGSDRWRKRAASGLKAVLYATLAFTALRTVTGGGGGGGRSMTATVLNWPGGQVLVVVAGLLVLAYAGWTAYRGWSDAFMQHLDAEGRSGEVGEVYRWFGRVGYVAKGVSIGIVGILVVHAGWTHSGKKDKGLDDALRTVLEQPFGPFLLAVIAAGLACYGLFNFARARHLDR</sequence>
<feature type="domain" description="DUF1206" evidence="2">
    <location>
        <begin position="114"/>
        <end position="175"/>
    </location>
</feature>
<evidence type="ECO:0000313" key="4">
    <source>
        <dbReference type="Proteomes" id="UP000756387"/>
    </source>
</evidence>